<proteinExistence type="predicted"/>
<dbReference type="RefSeq" id="WP_210299854.1">
    <property type="nucleotide sequence ID" value="NZ_JACIDS010000002.1"/>
</dbReference>
<comment type="caution">
    <text evidence="2">The sequence shown here is derived from an EMBL/GenBank/DDBJ whole genome shotgun (WGS) entry which is preliminary data.</text>
</comment>
<reference evidence="2 3" key="1">
    <citation type="submission" date="2020-08" db="EMBL/GenBank/DDBJ databases">
        <title>Genomic Encyclopedia of Type Strains, Phase IV (KMG-IV): sequencing the most valuable type-strain genomes for metagenomic binning, comparative biology and taxonomic classification.</title>
        <authorList>
            <person name="Goeker M."/>
        </authorList>
    </citation>
    <scope>NUCLEOTIDE SEQUENCE [LARGE SCALE GENOMIC DNA]</scope>
    <source>
        <strain evidence="2 3">DSM 25966</strain>
    </source>
</reference>
<feature type="signal peptide" evidence="1">
    <location>
        <begin position="1"/>
        <end position="22"/>
    </location>
</feature>
<protein>
    <recommendedName>
        <fullName evidence="4">DUF5330 domain-containing protein</fullName>
    </recommendedName>
</protein>
<name>A0A840AQF0_9HYPH</name>
<sequence length="116" mass="11714">MFILRAAFWLCLVVFLIPGDPANGKPAPAAVAIAALQSVRGAIADVAGLCERQPDVCSNGMAALQAVAAKARVGAALFEAAVEGGNHGPAGEAARGTLRLEDLGPTWRAPAPGRDA</sequence>
<gene>
    <name evidence="2" type="ORF">GGR25_001744</name>
</gene>
<evidence type="ECO:0000313" key="2">
    <source>
        <dbReference type="EMBL" id="MBB3930705.1"/>
    </source>
</evidence>
<feature type="chain" id="PRO_5032671571" description="DUF5330 domain-containing protein" evidence="1">
    <location>
        <begin position="23"/>
        <end position="116"/>
    </location>
</feature>
<organism evidence="2 3">
    <name type="scientific">Kaistia hirudinis</name>
    <dbReference type="NCBI Taxonomy" id="1293440"/>
    <lineage>
        <taxon>Bacteria</taxon>
        <taxon>Pseudomonadati</taxon>
        <taxon>Pseudomonadota</taxon>
        <taxon>Alphaproteobacteria</taxon>
        <taxon>Hyphomicrobiales</taxon>
        <taxon>Kaistiaceae</taxon>
        <taxon>Kaistia</taxon>
    </lineage>
</organism>
<accession>A0A840AQF0</accession>
<keyword evidence="1" id="KW-0732">Signal</keyword>
<dbReference type="InterPro" id="IPR035220">
    <property type="entry name" value="DUF5330"/>
</dbReference>
<dbReference type="Proteomes" id="UP000553963">
    <property type="component" value="Unassembled WGS sequence"/>
</dbReference>
<keyword evidence="3" id="KW-1185">Reference proteome</keyword>
<dbReference type="AlphaFoldDB" id="A0A840AQF0"/>
<dbReference type="Pfam" id="PF17264">
    <property type="entry name" value="DUF5330"/>
    <property type="match status" value="1"/>
</dbReference>
<dbReference type="EMBL" id="JACIDS010000002">
    <property type="protein sequence ID" value="MBB3930705.1"/>
    <property type="molecule type" value="Genomic_DNA"/>
</dbReference>
<evidence type="ECO:0000256" key="1">
    <source>
        <dbReference type="SAM" id="SignalP"/>
    </source>
</evidence>
<evidence type="ECO:0008006" key="4">
    <source>
        <dbReference type="Google" id="ProtNLM"/>
    </source>
</evidence>
<evidence type="ECO:0000313" key="3">
    <source>
        <dbReference type="Proteomes" id="UP000553963"/>
    </source>
</evidence>